<proteinExistence type="predicted"/>
<dbReference type="GO" id="GO:0005524">
    <property type="term" value="F:ATP binding"/>
    <property type="evidence" value="ECO:0007669"/>
    <property type="project" value="UniProtKB-KW"/>
</dbReference>
<dbReference type="GO" id="GO:0016887">
    <property type="term" value="F:ATP hydrolysis activity"/>
    <property type="evidence" value="ECO:0007669"/>
    <property type="project" value="InterPro"/>
</dbReference>
<gene>
    <name evidence="5" type="primary">ccmA</name>
</gene>
<evidence type="ECO:0000256" key="2">
    <source>
        <dbReference type="ARBA" id="ARBA00022741"/>
    </source>
</evidence>
<dbReference type="InterPro" id="IPR017871">
    <property type="entry name" value="ABC_transporter-like_CS"/>
</dbReference>
<evidence type="ECO:0000313" key="5">
    <source>
        <dbReference type="EMBL" id="CAI78655.1"/>
    </source>
</evidence>
<dbReference type="Gene3D" id="3.40.50.300">
    <property type="entry name" value="P-loop containing nucleotide triphosphate hydrolases"/>
    <property type="match status" value="1"/>
</dbReference>
<dbReference type="SMART" id="SM00382">
    <property type="entry name" value="AAA"/>
    <property type="match status" value="1"/>
</dbReference>
<protein>
    <submittedName>
        <fullName evidence="5">Cytochrome c biogenesis ATP-binding export protein ccmA</fullName>
    </submittedName>
</protein>
<dbReference type="InterPro" id="IPR027417">
    <property type="entry name" value="P-loop_NTPase"/>
</dbReference>
<keyword evidence="1" id="KW-0813">Transport</keyword>
<dbReference type="PROSITE" id="PS00211">
    <property type="entry name" value="ABC_TRANSPORTER_1"/>
    <property type="match status" value="1"/>
</dbReference>
<dbReference type="EMBL" id="AJ937768">
    <property type="protein sequence ID" value="CAI78655.1"/>
    <property type="molecule type" value="Genomic_DNA"/>
</dbReference>
<dbReference type="PANTHER" id="PTHR42939:SF1">
    <property type="entry name" value="ABC TRANSPORTER ATP-BINDING PROTEIN ALBC-RELATED"/>
    <property type="match status" value="1"/>
</dbReference>
<dbReference type="CDD" id="cd03230">
    <property type="entry name" value="ABC_DR_subfamily_A"/>
    <property type="match status" value="1"/>
</dbReference>
<evidence type="ECO:0000259" key="4">
    <source>
        <dbReference type="PROSITE" id="PS50893"/>
    </source>
</evidence>
<reference evidence="5" key="1">
    <citation type="journal article" date="2005" name="Environ. Microbiol.">
        <title>Lateral gene transfer and phylogenetic assignment of environmental fosmid clones.</title>
        <authorList>
            <person name="Nesbo C.L."/>
            <person name="Boucher Y."/>
            <person name="Dlutek M."/>
            <person name="Doolittle F.W."/>
        </authorList>
    </citation>
    <scope>NUCLEOTIDE SEQUENCE</scope>
</reference>
<dbReference type="SUPFAM" id="SSF52540">
    <property type="entry name" value="P-loop containing nucleoside triphosphate hydrolases"/>
    <property type="match status" value="1"/>
</dbReference>
<dbReference type="InterPro" id="IPR003439">
    <property type="entry name" value="ABC_transporter-like_ATP-bd"/>
</dbReference>
<dbReference type="AlphaFoldDB" id="Q2YZP3"/>
<accession>Q2YZP3</accession>
<keyword evidence="2" id="KW-0547">Nucleotide-binding</keyword>
<dbReference type="Pfam" id="PF00005">
    <property type="entry name" value="ABC_tran"/>
    <property type="match status" value="1"/>
</dbReference>
<feature type="domain" description="ABC transporter" evidence="4">
    <location>
        <begin position="2"/>
        <end position="232"/>
    </location>
</feature>
<dbReference type="PROSITE" id="PS50893">
    <property type="entry name" value="ABC_TRANSPORTER_2"/>
    <property type="match status" value="1"/>
</dbReference>
<organism evidence="5">
    <name type="scientific">uncultured delta proteobacterium</name>
    <dbReference type="NCBI Taxonomy" id="34034"/>
    <lineage>
        <taxon>Bacteria</taxon>
        <taxon>Deltaproteobacteria</taxon>
        <taxon>environmental samples</taxon>
    </lineage>
</organism>
<keyword evidence="3 5" id="KW-0067">ATP-binding</keyword>
<evidence type="ECO:0000256" key="1">
    <source>
        <dbReference type="ARBA" id="ARBA00022448"/>
    </source>
</evidence>
<name>Q2YZP3_9DELT</name>
<evidence type="ECO:0000256" key="3">
    <source>
        <dbReference type="ARBA" id="ARBA00022840"/>
    </source>
</evidence>
<dbReference type="InterPro" id="IPR051782">
    <property type="entry name" value="ABC_Transporter_VariousFunc"/>
</dbReference>
<dbReference type="PANTHER" id="PTHR42939">
    <property type="entry name" value="ABC TRANSPORTER ATP-BINDING PROTEIN ALBC-RELATED"/>
    <property type="match status" value="1"/>
</dbReference>
<sequence>MIDLINLTKDYGTTIAVKNLNLHVASGEIYGFIGPNGAGKTTTIRMMGGIIEPSSGSIIIDGIDMKENPVAAKKIIGVVPDRPFLYEKLTGAEFLKFIADIYEVDAQSVRQRSDNLLRQFALWDWANEIIEAYSHGMKQRLIIAAALMHDPKILVVDEPMVGLDPFAVRMVKDIFKDLAAKNVAIFVSTHTLSIAEDLCDRIGVIHKGNLVAHGTMDELNSAAQTQKAKLEEVFLTLVHEA</sequence>
<dbReference type="InterPro" id="IPR003593">
    <property type="entry name" value="AAA+_ATPase"/>
</dbReference>